<reference evidence="3" key="2">
    <citation type="submission" date="2023-06" db="EMBL/GenBank/DDBJ databases">
        <authorList>
            <consortium name="Lawrence Berkeley National Laboratory"/>
            <person name="Haridas S."/>
            <person name="Hensen N."/>
            <person name="Bonometti L."/>
            <person name="Westerberg I."/>
            <person name="Brannstrom I.O."/>
            <person name="Guillou S."/>
            <person name="Cros-Aarteil S."/>
            <person name="Calhoun S."/>
            <person name="Kuo A."/>
            <person name="Mondo S."/>
            <person name="Pangilinan J."/>
            <person name="Riley R."/>
            <person name="Labutti K."/>
            <person name="Andreopoulos B."/>
            <person name="Lipzen A."/>
            <person name="Chen C."/>
            <person name="Yanf M."/>
            <person name="Daum C."/>
            <person name="Ng V."/>
            <person name="Clum A."/>
            <person name="Steindorff A."/>
            <person name="Ohm R."/>
            <person name="Martin F."/>
            <person name="Silar P."/>
            <person name="Natvig D."/>
            <person name="Lalanne C."/>
            <person name="Gautier V."/>
            <person name="Ament-Velasquez S.L."/>
            <person name="Kruys A."/>
            <person name="Hutchinson M.I."/>
            <person name="Powell A.J."/>
            <person name="Barry K."/>
            <person name="Miller A.N."/>
            <person name="Grigoriev I.V."/>
            <person name="Debuchy R."/>
            <person name="Gladieux P."/>
            <person name="Thoren M.H."/>
            <person name="Johannesson H."/>
        </authorList>
    </citation>
    <scope>NUCLEOTIDE SEQUENCE</scope>
    <source>
        <strain evidence="3">CBS 314.62</strain>
    </source>
</reference>
<evidence type="ECO:0000313" key="4">
    <source>
        <dbReference type="Proteomes" id="UP001270362"/>
    </source>
</evidence>
<feature type="compositionally biased region" description="Low complexity" evidence="1">
    <location>
        <begin position="204"/>
        <end position="217"/>
    </location>
</feature>
<name>A0AAE0XIU8_9PEZI</name>
<keyword evidence="2" id="KW-0812">Transmembrane</keyword>
<evidence type="ECO:0000256" key="1">
    <source>
        <dbReference type="SAM" id="MobiDB-lite"/>
    </source>
</evidence>
<gene>
    <name evidence="3" type="ORF">B0T22DRAFT_476861</name>
</gene>
<evidence type="ECO:0000256" key="2">
    <source>
        <dbReference type="SAM" id="Phobius"/>
    </source>
</evidence>
<accession>A0AAE0XIU8</accession>
<feature type="compositionally biased region" description="Low complexity" evidence="1">
    <location>
        <begin position="109"/>
        <end position="120"/>
    </location>
</feature>
<feature type="transmembrane region" description="Helical" evidence="2">
    <location>
        <begin position="383"/>
        <end position="404"/>
    </location>
</feature>
<keyword evidence="4" id="KW-1185">Reference proteome</keyword>
<feature type="transmembrane region" description="Helical" evidence="2">
    <location>
        <begin position="345"/>
        <end position="363"/>
    </location>
</feature>
<keyword evidence="2" id="KW-0472">Membrane</keyword>
<evidence type="ECO:0000313" key="3">
    <source>
        <dbReference type="EMBL" id="KAK3694080.1"/>
    </source>
</evidence>
<sequence>MRRAYPTGAGPLPPSCRVCELIYRQRPSQSAKRPFITLRPGRHLAKVSQDGPTTSVATRLLTASSSCLKVKRASGLQSLGDTQARFARSAVSARPSSSPGNRRLEQQRAQEQQAQEQPDPADLIELVAAVDRVTKAFMAQQGIPSEGMTLTSLRACAHQADVKSVLEAPSEHSAEVDGLESQFADVASDLLDLDSNGRTAENVTAPPTSTTATTTTTQSGSPLRPEDVVDKISEAAYAIITHPAVVITPPVLEVYVALQARLGKPETLPQILDLFATKPRPRLVSGSIRYTERNPHKIENAVEYKVAEIALDAAVKAKNLDAAIGIVEHTYATKASQRSKLVKKALLPVSVFGITPVVAYLVATNLSRMQDSMDQTTATNMTFVGILAYIGFTATIGIVATATANDQMKRVTWAPGTPLAQRWIREEERAAFDKIACSFGFSEVYRYGEEEGRDSESHGSWVKNGWNLDEPVCPQTLARSTGFTETSLVTSGPGASWPYASWPYFPYR</sequence>
<feature type="region of interest" description="Disordered" evidence="1">
    <location>
        <begin position="90"/>
        <end position="120"/>
    </location>
</feature>
<dbReference type="AlphaFoldDB" id="A0AAE0XIU8"/>
<comment type="caution">
    <text evidence="3">The sequence shown here is derived from an EMBL/GenBank/DDBJ whole genome shotgun (WGS) entry which is preliminary data.</text>
</comment>
<proteinExistence type="predicted"/>
<dbReference type="Proteomes" id="UP001270362">
    <property type="component" value="Unassembled WGS sequence"/>
</dbReference>
<reference evidence="3" key="1">
    <citation type="journal article" date="2023" name="Mol. Phylogenet. Evol.">
        <title>Genome-scale phylogeny and comparative genomics of the fungal order Sordariales.</title>
        <authorList>
            <person name="Hensen N."/>
            <person name="Bonometti L."/>
            <person name="Westerberg I."/>
            <person name="Brannstrom I.O."/>
            <person name="Guillou S."/>
            <person name="Cros-Aarteil S."/>
            <person name="Calhoun S."/>
            <person name="Haridas S."/>
            <person name="Kuo A."/>
            <person name="Mondo S."/>
            <person name="Pangilinan J."/>
            <person name="Riley R."/>
            <person name="LaButti K."/>
            <person name="Andreopoulos B."/>
            <person name="Lipzen A."/>
            <person name="Chen C."/>
            <person name="Yan M."/>
            <person name="Daum C."/>
            <person name="Ng V."/>
            <person name="Clum A."/>
            <person name="Steindorff A."/>
            <person name="Ohm R.A."/>
            <person name="Martin F."/>
            <person name="Silar P."/>
            <person name="Natvig D.O."/>
            <person name="Lalanne C."/>
            <person name="Gautier V."/>
            <person name="Ament-Velasquez S.L."/>
            <person name="Kruys A."/>
            <person name="Hutchinson M.I."/>
            <person name="Powell A.J."/>
            <person name="Barry K."/>
            <person name="Miller A.N."/>
            <person name="Grigoriev I.V."/>
            <person name="Debuchy R."/>
            <person name="Gladieux P."/>
            <person name="Hiltunen Thoren M."/>
            <person name="Johannesson H."/>
        </authorList>
    </citation>
    <scope>NUCLEOTIDE SEQUENCE</scope>
    <source>
        <strain evidence="3">CBS 314.62</strain>
    </source>
</reference>
<protein>
    <submittedName>
        <fullName evidence="3">Uncharacterized protein</fullName>
    </submittedName>
</protein>
<dbReference type="EMBL" id="JAULSO010000001">
    <property type="protein sequence ID" value="KAK3694080.1"/>
    <property type="molecule type" value="Genomic_DNA"/>
</dbReference>
<organism evidence="3 4">
    <name type="scientific">Podospora appendiculata</name>
    <dbReference type="NCBI Taxonomy" id="314037"/>
    <lineage>
        <taxon>Eukaryota</taxon>
        <taxon>Fungi</taxon>
        <taxon>Dikarya</taxon>
        <taxon>Ascomycota</taxon>
        <taxon>Pezizomycotina</taxon>
        <taxon>Sordariomycetes</taxon>
        <taxon>Sordariomycetidae</taxon>
        <taxon>Sordariales</taxon>
        <taxon>Podosporaceae</taxon>
        <taxon>Podospora</taxon>
    </lineage>
</organism>
<keyword evidence="2" id="KW-1133">Transmembrane helix</keyword>
<feature type="region of interest" description="Disordered" evidence="1">
    <location>
        <begin position="197"/>
        <end position="225"/>
    </location>
</feature>